<keyword evidence="3" id="KW-1185">Reference proteome</keyword>
<dbReference type="RefSeq" id="WP_212572738.1">
    <property type="nucleotide sequence ID" value="NZ_CP073084.1"/>
</dbReference>
<gene>
    <name evidence="2" type="ORF">INT76_04800</name>
</gene>
<evidence type="ECO:0000256" key="1">
    <source>
        <dbReference type="SAM" id="Phobius"/>
    </source>
</evidence>
<protein>
    <submittedName>
        <fullName evidence="2">Uncharacterized protein</fullName>
    </submittedName>
</protein>
<organism evidence="2 3">
    <name type="scientific">Streptococcus oriscaviae</name>
    <dbReference type="NCBI Taxonomy" id="2781599"/>
    <lineage>
        <taxon>Bacteria</taxon>
        <taxon>Bacillati</taxon>
        <taxon>Bacillota</taxon>
        <taxon>Bacilli</taxon>
        <taxon>Lactobacillales</taxon>
        <taxon>Streptococcaceae</taxon>
        <taxon>Streptococcus</taxon>
    </lineage>
</organism>
<keyword evidence="1" id="KW-1133">Transmembrane helix</keyword>
<dbReference type="EMBL" id="CP073084">
    <property type="protein sequence ID" value="QUE55195.1"/>
    <property type="molecule type" value="Genomic_DNA"/>
</dbReference>
<proteinExistence type="predicted"/>
<feature type="transmembrane region" description="Helical" evidence="1">
    <location>
        <begin position="7"/>
        <end position="40"/>
    </location>
</feature>
<accession>A0ABX7YMY3</accession>
<sequence>MFKEIKYFLTISVLVLPLFIVSLFVQLRLLGLVECIFVYLFYMGLDTRDLVDEYQFEVRLKNEGDSNELK</sequence>
<keyword evidence="1" id="KW-0472">Membrane</keyword>
<reference evidence="2 3" key="1">
    <citation type="submission" date="2021-04" db="EMBL/GenBank/DDBJ databases">
        <title>Complete genome sequence of a novel Streptococcus species.</title>
        <authorList>
            <person name="Teng J.L.L."/>
        </authorList>
    </citation>
    <scope>NUCLEOTIDE SEQUENCE [LARGE SCALE GENOMIC DNA]</scope>
    <source>
        <strain evidence="2 3">HKU75</strain>
    </source>
</reference>
<dbReference type="Proteomes" id="UP000677616">
    <property type="component" value="Chromosome"/>
</dbReference>
<evidence type="ECO:0000313" key="3">
    <source>
        <dbReference type="Proteomes" id="UP000677616"/>
    </source>
</evidence>
<name>A0ABX7YMY3_9STRE</name>
<keyword evidence="1" id="KW-0812">Transmembrane</keyword>
<evidence type="ECO:0000313" key="2">
    <source>
        <dbReference type="EMBL" id="QUE55195.1"/>
    </source>
</evidence>